<dbReference type="EMBL" id="BAAAUV010000018">
    <property type="protein sequence ID" value="GAA3228111.1"/>
    <property type="molecule type" value="Genomic_DNA"/>
</dbReference>
<reference evidence="3" key="1">
    <citation type="journal article" date="2019" name="Int. J. Syst. Evol. Microbiol.">
        <title>The Global Catalogue of Microorganisms (GCM) 10K type strain sequencing project: providing services to taxonomists for standard genome sequencing and annotation.</title>
        <authorList>
            <consortium name="The Broad Institute Genomics Platform"/>
            <consortium name="The Broad Institute Genome Sequencing Center for Infectious Disease"/>
            <person name="Wu L."/>
            <person name="Ma J."/>
        </authorList>
    </citation>
    <scope>NUCLEOTIDE SEQUENCE [LARGE SCALE GENOMIC DNA]</scope>
    <source>
        <strain evidence="3">JCM 9377</strain>
    </source>
</reference>
<feature type="domain" description="AMP-dependent synthetase/ligase" evidence="1">
    <location>
        <begin position="20"/>
        <end position="103"/>
    </location>
</feature>
<protein>
    <recommendedName>
        <fullName evidence="1">AMP-dependent synthetase/ligase domain-containing protein</fullName>
    </recommendedName>
</protein>
<accession>A0ABP6QHE1</accession>
<evidence type="ECO:0000259" key="1">
    <source>
        <dbReference type="Pfam" id="PF00501"/>
    </source>
</evidence>
<dbReference type="Pfam" id="PF00501">
    <property type="entry name" value="AMP-binding"/>
    <property type="match status" value="1"/>
</dbReference>
<dbReference type="Proteomes" id="UP001501237">
    <property type="component" value="Unassembled WGS sequence"/>
</dbReference>
<keyword evidence="3" id="KW-1185">Reference proteome</keyword>
<dbReference type="SUPFAM" id="SSF56801">
    <property type="entry name" value="Acetyl-CoA synthetase-like"/>
    <property type="match status" value="1"/>
</dbReference>
<proteinExistence type="predicted"/>
<evidence type="ECO:0000313" key="3">
    <source>
        <dbReference type="Proteomes" id="UP001501237"/>
    </source>
</evidence>
<sequence length="283" mass="28724">MGAARTVTAVVLGALRGAVLSDGEATLGHTQFAATVRSAAAGLVRRGVRPGDVGGVLAPGVIEHAIAVHALTAAGAVPMPLRPDPPDELGAALAGARVLLVDERHAALAMEAAGYSRVRQIFAFGEVPGTTPFGELVSAIPAQLGGALPVHDRAFRSARGDMTHAQRLAHIAELGLLTGIRTADVVVFCSPLCRPELRIGLTDLALTCGAVLVGSAASDLPVVAEEHRATVAVVGAEELPVLLSAVPRQGVSWVAGHVVVTGDPPEDAVALLGRRGVTVTVLT</sequence>
<gene>
    <name evidence="2" type="ORF">GCM10010468_57250</name>
</gene>
<organism evidence="2 3">
    <name type="scientific">Actinocorallia longicatena</name>
    <dbReference type="NCBI Taxonomy" id="111803"/>
    <lineage>
        <taxon>Bacteria</taxon>
        <taxon>Bacillati</taxon>
        <taxon>Actinomycetota</taxon>
        <taxon>Actinomycetes</taxon>
        <taxon>Streptosporangiales</taxon>
        <taxon>Thermomonosporaceae</taxon>
        <taxon>Actinocorallia</taxon>
    </lineage>
</organism>
<name>A0ABP6QHE1_9ACTN</name>
<dbReference type="Gene3D" id="3.40.50.980">
    <property type="match status" value="1"/>
</dbReference>
<comment type="caution">
    <text evidence="2">The sequence shown here is derived from an EMBL/GenBank/DDBJ whole genome shotgun (WGS) entry which is preliminary data.</text>
</comment>
<evidence type="ECO:0000313" key="2">
    <source>
        <dbReference type="EMBL" id="GAA3228111.1"/>
    </source>
</evidence>
<dbReference type="InterPro" id="IPR000873">
    <property type="entry name" value="AMP-dep_synth/lig_dom"/>
</dbReference>